<dbReference type="GO" id="GO:0006935">
    <property type="term" value="P:chemotaxis"/>
    <property type="evidence" value="ECO:0007669"/>
    <property type="project" value="UniProtKB-UniRule"/>
</dbReference>
<keyword evidence="1 5" id="KW-0963">Cytoplasm</keyword>
<comment type="similarity">
    <text evidence="5">Belongs to the CheB family.</text>
</comment>
<gene>
    <name evidence="5" type="primary">cheB</name>
    <name evidence="10" type="ORF">A2527_07605</name>
</gene>
<dbReference type="PANTHER" id="PTHR42872">
    <property type="entry name" value="PROTEIN-GLUTAMATE METHYLESTERASE/PROTEIN-GLUTAMINE GLUTAMINASE"/>
    <property type="match status" value="1"/>
</dbReference>
<accession>A0A1F6GB90</accession>
<dbReference type="InterPro" id="IPR001789">
    <property type="entry name" value="Sig_transdc_resp-reg_receiver"/>
</dbReference>
<keyword evidence="3 5" id="KW-0378">Hydrolase</keyword>
<dbReference type="Gene3D" id="3.40.50.180">
    <property type="entry name" value="Methylesterase CheB, C-terminal domain"/>
    <property type="match status" value="1"/>
</dbReference>
<evidence type="ECO:0000256" key="4">
    <source>
        <dbReference type="ARBA" id="ARBA00048267"/>
    </source>
</evidence>
<keyword evidence="5 7" id="KW-0597">Phosphoprotein</keyword>
<dbReference type="InterPro" id="IPR008248">
    <property type="entry name" value="CheB-like"/>
</dbReference>
<dbReference type="SUPFAM" id="SSF52738">
    <property type="entry name" value="Methylesterase CheB, C-terminal domain"/>
    <property type="match status" value="1"/>
</dbReference>
<dbReference type="AlphaFoldDB" id="A0A1F6GB90"/>
<comment type="catalytic activity">
    <reaction evidence="4 5">
        <text>[protein]-L-glutamate 5-O-methyl ester + H2O = L-glutamyl-[protein] + methanol + H(+)</text>
        <dbReference type="Rhea" id="RHEA:23236"/>
        <dbReference type="Rhea" id="RHEA-COMP:10208"/>
        <dbReference type="Rhea" id="RHEA-COMP:10311"/>
        <dbReference type="ChEBI" id="CHEBI:15377"/>
        <dbReference type="ChEBI" id="CHEBI:15378"/>
        <dbReference type="ChEBI" id="CHEBI:17790"/>
        <dbReference type="ChEBI" id="CHEBI:29973"/>
        <dbReference type="ChEBI" id="CHEBI:82795"/>
        <dbReference type="EC" id="3.1.1.61"/>
    </reaction>
</comment>
<dbReference type="Pfam" id="PF00072">
    <property type="entry name" value="Response_reg"/>
    <property type="match status" value="1"/>
</dbReference>
<dbReference type="CDD" id="cd16432">
    <property type="entry name" value="CheB_Rec"/>
    <property type="match status" value="1"/>
</dbReference>
<dbReference type="HAMAP" id="MF_00099">
    <property type="entry name" value="CheB_chemtxs"/>
    <property type="match status" value="1"/>
</dbReference>
<dbReference type="CDD" id="cd17541">
    <property type="entry name" value="REC_CheB-like"/>
    <property type="match status" value="1"/>
</dbReference>
<evidence type="ECO:0000259" key="8">
    <source>
        <dbReference type="PROSITE" id="PS50110"/>
    </source>
</evidence>
<dbReference type="SMART" id="SM00448">
    <property type="entry name" value="REC"/>
    <property type="match status" value="1"/>
</dbReference>
<comment type="subcellular location">
    <subcellularLocation>
        <location evidence="5">Cytoplasm</location>
    </subcellularLocation>
</comment>
<dbReference type="GO" id="GO:0050568">
    <property type="term" value="F:protein-glutamine glutaminase activity"/>
    <property type="evidence" value="ECO:0007669"/>
    <property type="project" value="UniProtKB-UniRule"/>
</dbReference>
<dbReference type="GO" id="GO:0000156">
    <property type="term" value="F:phosphorelay response regulator activity"/>
    <property type="evidence" value="ECO:0007669"/>
    <property type="project" value="InterPro"/>
</dbReference>
<keyword evidence="2 5" id="KW-0145">Chemotaxis</keyword>
<dbReference type="Proteomes" id="UP000178449">
    <property type="component" value="Unassembled WGS sequence"/>
</dbReference>
<dbReference type="PANTHER" id="PTHR42872:SF6">
    <property type="entry name" value="PROTEIN-GLUTAMATE METHYLESTERASE_PROTEIN-GLUTAMINE GLUTAMINASE"/>
    <property type="match status" value="1"/>
</dbReference>
<evidence type="ECO:0000259" key="9">
    <source>
        <dbReference type="PROSITE" id="PS50122"/>
    </source>
</evidence>
<dbReference type="PROSITE" id="PS50110">
    <property type="entry name" value="RESPONSE_REGULATORY"/>
    <property type="match status" value="1"/>
</dbReference>
<dbReference type="SUPFAM" id="SSF52172">
    <property type="entry name" value="CheY-like"/>
    <property type="match status" value="1"/>
</dbReference>
<reference evidence="10 11" key="1">
    <citation type="journal article" date="2016" name="Nat. Commun.">
        <title>Thousands of microbial genomes shed light on interconnected biogeochemical processes in an aquifer system.</title>
        <authorList>
            <person name="Anantharaman K."/>
            <person name="Brown C.T."/>
            <person name="Hug L.A."/>
            <person name="Sharon I."/>
            <person name="Castelle C.J."/>
            <person name="Probst A.J."/>
            <person name="Thomas B.C."/>
            <person name="Singh A."/>
            <person name="Wilkins M.J."/>
            <person name="Karaoz U."/>
            <person name="Brodie E.L."/>
            <person name="Williams K.H."/>
            <person name="Hubbard S.S."/>
            <person name="Banfield J.F."/>
        </authorList>
    </citation>
    <scope>NUCLEOTIDE SEQUENCE [LARGE SCALE GENOMIC DNA]</scope>
</reference>
<feature type="domain" description="CheB-type methylesterase" evidence="9">
    <location>
        <begin position="174"/>
        <end position="368"/>
    </location>
</feature>
<dbReference type="EMBL" id="MFNE01000024">
    <property type="protein sequence ID" value="OGG95376.1"/>
    <property type="molecule type" value="Genomic_DNA"/>
</dbReference>
<dbReference type="Gene3D" id="3.40.50.2300">
    <property type="match status" value="1"/>
</dbReference>
<comment type="PTM">
    <text evidence="5">Phosphorylated by CheA. Phosphorylation of the N-terminal regulatory domain activates the methylesterase activity.</text>
</comment>
<name>A0A1F6GB90_9PROT</name>
<organism evidence="10 11">
    <name type="scientific">Candidatus Lambdaproteobacteria bacterium RIFOXYD2_FULL_50_16</name>
    <dbReference type="NCBI Taxonomy" id="1817772"/>
    <lineage>
        <taxon>Bacteria</taxon>
        <taxon>Pseudomonadati</taxon>
        <taxon>Pseudomonadota</taxon>
        <taxon>Candidatus Lambdaproteobacteria</taxon>
    </lineage>
</organism>
<feature type="domain" description="Response regulatory" evidence="8">
    <location>
        <begin position="4"/>
        <end position="121"/>
    </location>
</feature>
<feature type="active site" evidence="5 6">
    <location>
        <position position="310"/>
    </location>
</feature>
<dbReference type="PROSITE" id="PS50122">
    <property type="entry name" value="CHEB"/>
    <property type="match status" value="1"/>
</dbReference>
<dbReference type="GO" id="GO:0008984">
    <property type="term" value="F:protein-glutamate methylesterase activity"/>
    <property type="evidence" value="ECO:0007669"/>
    <property type="project" value="UniProtKB-UniRule"/>
</dbReference>
<evidence type="ECO:0000256" key="7">
    <source>
        <dbReference type="PROSITE-ProRule" id="PRU00169"/>
    </source>
</evidence>
<feature type="active site" evidence="5 6">
    <location>
        <position position="213"/>
    </location>
</feature>
<dbReference type="GO" id="GO:0005737">
    <property type="term" value="C:cytoplasm"/>
    <property type="evidence" value="ECO:0007669"/>
    <property type="project" value="UniProtKB-SubCell"/>
</dbReference>
<feature type="active site" evidence="5 6">
    <location>
        <position position="186"/>
    </location>
</feature>
<evidence type="ECO:0000256" key="2">
    <source>
        <dbReference type="ARBA" id="ARBA00022500"/>
    </source>
</evidence>
<evidence type="ECO:0000256" key="5">
    <source>
        <dbReference type="HAMAP-Rule" id="MF_00099"/>
    </source>
</evidence>
<evidence type="ECO:0000313" key="10">
    <source>
        <dbReference type="EMBL" id="OGG95376.1"/>
    </source>
</evidence>
<evidence type="ECO:0000256" key="6">
    <source>
        <dbReference type="PROSITE-ProRule" id="PRU00050"/>
    </source>
</evidence>
<evidence type="ECO:0000256" key="1">
    <source>
        <dbReference type="ARBA" id="ARBA00022490"/>
    </source>
</evidence>
<evidence type="ECO:0000313" key="11">
    <source>
        <dbReference type="Proteomes" id="UP000178449"/>
    </source>
</evidence>
<dbReference type="NCBIfam" id="NF009206">
    <property type="entry name" value="PRK12555.1"/>
    <property type="match status" value="1"/>
</dbReference>
<protein>
    <recommendedName>
        <fullName evidence="5">Protein-glutamate methylesterase/protein-glutamine glutaminase</fullName>
        <ecNumber evidence="5">3.1.1.61</ecNumber>
        <ecNumber evidence="5">3.5.1.44</ecNumber>
    </recommendedName>
</protein>
<comment type="catalytic activity">
    <reaction evidence="5">
        <text>L-glutaminyl-[protein] + H2O = L-glutamyl-[protein] + NH4(+)</text>
        <dbReference type="Rhea" id="RHEA:16441"/>
        <dbReference type="Rhea" id="RHEA-COMP:10207"/>
        <dbReference type="Rhea" id="RHEA-COMP:10208"/>
        <dbReference type="ChEBI" id="CHEBI:15377"/>
        <dbReference type="ChEBI" id="CHEBI:28938"/>
        <dbReference type="ChEBI" id="CHEBI:29973"/>
        <dbReference type="ChEBI" id="CHEBI:30011"/>
        <dbReference type="EC" id="3.5.1.44"/>
    </reaction>
</comment>
<dbReference type="EC" id="3.5.1.44" evidence="5"/>
<feature type="modified residue" description="4-aspartylphosphate" evidence="5 7">
    <location>
        <position position="55"/>
    </location>
</feature>
<comment type="function">
    <text evidence="5">Involved in chemotaxis. Part of a chemotaxis signal transduction system that modulates chemotaxis in response to various stimuli. Catalyzes the demethylation of specific methylglutamate residues introduced into the chemoreceptors (methyl-accepting chemotaxis proteins or MCP) by CheR. Also mediates the irreversible deamidation of specific glutamine residues to glutamic acid.</text>
</comment>
<dbReference type="InterPro" id="IPR011006">
    <property type="entry name" value="CheY-like_superfamily"/>
</dbReference>
<comment type="caution">
    <text evidence="10">The sequence shown here is derived from an EMBL/GenBank/DDBJ whole genome shotgun (WGS) entry which is preliminary data.</text>
</comment>
<dbReference type="NCBIfam" id="NF001965">
    <property type="entry name" value="PRK00742.1"/>
    <property type="match status" value="1"/>
</dbReference>
<dbReference type="InterPro" id="IPR035909">
    <property type="entry name" value="CheB_C"/>
</dbReference>
<dbReference type="STRING" id="1817772.A2527_07605"/>
<dbReference type="Pfam" id="PF01339">
    <property type="entry name" value="CheB_methylest"/>
    <property type="match status" value="1"/>
</dbReference>
<comment type="domain">
    <text evidence="5">Contains a C-terminal catalytic domain, and an N-terminal region which modulates catalytic activity.</text>
</comment>
<proteinExistence type="inferred from homology"/>
<dbReference type="EC" id="3.1.1.61" evidence="5"/>
<dbReference type="PIRSF" id="PIRSF000876">
    <property type="entry name" value="RR_chemtxs_CheB"/>
    <property type="match status" value="1"/>
</dbReference>
<sequence>MPYKVLVVDDSALMRSEISKIIEKDSELQVVGTAINGQFALDKIKSLDPDVVTMDVNMPVMDGLEALKRIMAEFPRPVVMISSLTQEGAEETIKALEAGAVDFVAKPSGSISRDIDRQSDNIREKIKAAAKSRANKSFIRRPSVPVKTILRQPAPSFASAKVVRADGLNRDPVVGPQGPVVGIGVSTGGPKTLMSLLPELPGDFPGCVVIAQHMPEKFTASFAQRLDNLCPLRVKEAEDGEVLESGTVYIAPGGRHMSITHRNHKIFMIKTTSEGMGKIYRPSVDILFESLSEAMGNAWLGVMLTGMGADGAQALVAHYKNGGHSICESEESCVVFGMPGRVVEMGGAEFILHENQISAKIVELIGEYR</sequence>
<dbReference type="InterPro" id="IPR000673">
    <property type="entry name" value="Sig_transdc_resp-reg_Me-estase"/>
</dbReference>
<evidence type="ECO:0000256" key="3">
    <source>
        <dbReference type="ARBA" id="ARBA00022801"/>
    </source>
</evidence>